<protein>
    <submittedName>
        <fullName evidence="1">Uncharacterized protein</fullName>
    </submittedName>
</protein>
<evidence type="ECO:0000313" key="2">
    <source>
        <dbReference type="Proteomes" id="UP001310594"/>
    </source>
</evidence>
<gene>
    <name evidence="1" type="ORF">LTR97_012852</name>
</gene>
<dbReference type="Proteomes" id="UP001310594">
    <property type="component" value="Unassembled WGS sequence"/>
</dbReference>
<evidence type="ECO:0000313" key="1">
    <source>
        <dbReference type="EMBL" id="KAK5689512.1"/>
    </source>
</evidence>
<reference evidence="1" key="1">
    <citation type="submission" date="2023-08" db="EMBL/GenBank/DDBJ databases">
        <title>Black Yeasts Isolated from many extreme environments.</title>
        <authorList>
            <person name="Coleine C."/>
            <person name="Stajich J.E."/>
            <person name="Selbmann L."/>
        </authorList>
    </citation>
    <scope>NUCLEOTIDE SEQUENCE</scope>
    <source>
        <strain evidence="1">CCFEE 5810</strain>
    </source>
</reference>
<organism evidence="1 2">
    <name type="scientific">Elasticomyces elasticus</name>
    <dbReference type="NCBI Taxonomy" id="574655"/>
    <lineage>
        <taxon>Eukaryota</taxon>
        <taxon>Fungi</taxon>
        <taxon>Dikarya</taxon>
        <taxon>Ascomycota</taxon>
        <taxon>Pezizomycotina</taxon>
        <taxon>Dothideomycetes</taxon>
        <taxon>Dothideomycetidae</taxon>
        <taxon>Mycosphaerellales</taxon>
        <taxon>Teratosphaeriaceae</taxon>
        <taxon>Elasticomyces</taxon>
    </lineage>
</organism>
<proteinExistence type="predicted"/>
<name>A0AAN7VX30_9PEZI</name>
<dbReference type="EMBL" id="JAVRQU010000031">
    <property type="protein sequence ID" value="KAK5689512.1"/>
    <property type="molecule type" value="Genomic_DNA"/>
</dbReference>
<dbReference type="AlphaFoldDB" id="A0AAN7VX30"/>
<comment type="caution">
    <text evidence="1">The sequence shown here is derived from an EMBL/GenBank/DDBJ whole genome shotgun (WGS) entry which is preliminary data.</text>
</comment>
<accession>A0AAN7VX30</accession>
<sequence>MGDCNDIALLLALINDVYYGEAHDIFYRCNTFRLNEYQQFSDLTMDLGRRPASLITSLQLTNFWDKDFTLELSYDPLEIALSLRSHVLQVDEALGQRLVSVGVGRYELRYNERLTVDFKHYAIAQTWQAMKRLGRSTFATVVNNFIRHSEYGTADALQRLPIEHREQVAEAVDRYVSSLSLDEWATCFDEYHRREAGGEVVDHNLSWLEDMVVDKFPYWRIRLLKELDECVSAGTRFSDLDGTAAKTLGDLNDLLLIHARFQAFRFERPWSRHYQRVRRTPKPPLHKDARAPDLRREH</sequence>